<gene>
    <name evidence="10" type="ORF">EDD38_4646</name>
</gene>
<keyword evidence="4" id="KW-0119">Carbohydrate metabolism</keyword>
<dbReference type="GO" id="GO:0016020">
    <property type="term" value="C:membrane"/>
    <property type="evidence" value="ECO:0007669"/>
    <property type="project" value="GOC"/>
</dbReference>
<dbReference type="InterPro" id="IPR006311">
    <property type="entry name" value="TAT_signal"/>
</dbReference>
<dbReference type="RefSeq" id="WP_244259984.1">
    <property type="nucleotide sequence ID" value="NZ_RKQG01000001.1"/>
</dbReference>
<dbReference type="GO" id="GO:0030247">
    <property type="term" value="F:polysaccharide binding"/>
    <property type="evidence" value="ECO:0007669"/>
    <property type="project" value="UniProtKB-UniRule"/>
</dbReference>
<dbReference type="InterPro" id="IPR013780">
    <property type="entry name" value="Glyco_hydro_b"/>
</dbReference>
<keyword evidence="3" id="KW-0378">Hydrolase</keyword>
<dbReference type="SUPFAM" id="SSF49384">
    <property type="entry name" value="Carbohydrate-binding domain"/>
    <property type="match status" value="1"/>
</dbReference>
<dbReference type="EMBL" id="RKQG01000001">
    <property type="protein sequence ID" value="RPE36277.1"/>
    <property type="molecule type" value="Genomic_DNA"/>
</dbReference>
<dbReference type="InterPro" id="IPR008965">
    <property type="entry name" value="CBM2/CBM3_carb-bd_dom_sf"/>
</dbReference>
<dbReference type="GO" id="GO:0000272">
    <property type="term" value="P:polysaccharide catabolic process"/>
    <property type="evidence" value="ECO:0007669"/>
    <property type="project" value="UniProtKB-KW"/>
</dbReference>
<feature type="domain" description="Fibronectin type-III" evidence="8">
    <location>
        <begin position="449"/>
        <end position="538"/>
    </location>
</feature>
<comment type="similarity">
    <text evidence="1">Belongs to the glycosyl hydrolase 30 family.</text>
</comment>
<dbReference type="InterPro" id="IPR017853">
    <property type="entry name" value="GH"/>
</dbReference>
<dbReference type="AlphaFoldDB" id="A0A3N4S6U9"/>
<dbReference type="Gene3D" id="2.60.40.290">
    <property type="match status" value="1"/>
</dbReference>
<accession>A0A3N4S6U9</accession>
<dbReference type="Pfam" id="PF00041">
    <property type="entry name" value="fn3"/>
    <property type="match status" value="1"/>
</dbReference>
<sequence>MTPAPQEPPTDRPAAPSRRTVLAALGALPVLAAAAAPLPATAATTATATATATVLIDPAARRQSIRGFGGMNHPLWAGDLTAAQRETAFGNGPGQLGFTVLRIHVDEDRANWSREVATAKRAAELGAIVFATPWNPPAALVETFVRGSQADARRLRHDQYGAYAQHLEDFRVFMADNGVGLYAVSVQNEPDYAQDWTWWTSDEIVRFLRENAGAIGTRVIAPESFQYVKGLSDPVLNDPAALANLDVLGAHLYGTPYADFPYPLFQQKGQGKELWMTEVYYPNSSDSADLWPQALGVGEHIHHALVDGGFQAYVWWYIRRSYGPMREDGQLSKRGAVMAHFAKFVRPGHVRLDALANPQPGVWTSAYQGGSAVTVVAVNQGSAAVSQQFAVAGTAPSGVSAWVTDAARTLTAQAGPALSGGTFTATLPAQSVTTFVVTSGGAEPMPPTAPGTPVVEAVTAASATLSWAPSTDDTGVARYDVVRVDAAGETVVASTTTTRVTVTGLAAGTGYAFAVYAFDPPGNRSPRSTAVTATTAAAPAGGCGVDYRVTNSWDGGFQGEIVLRNTGPAALTGWTLSFAFTAGQVVSQLWGGTATQSGGAVSVAPADYTRTIPSGGSVTLGFLATRGATNPAPAAFALNGAACG</sequence>
<dbReference type="InterPro" id="IPR013783">
    <property type="entry name" value="Ig-like_fold"/>
</dbReference>
<dbReference type="PANTHER" id="PTHR11069">
    <property type="entry name" value="GLUCOSYLCERAMIDASE"/>
    <property type="match status" value="1"/>
</dbReference>
<dbReference type="InterPro" id="IPR012291">
    <property type="entry name" value="CBM2_carb-bd_dom_sf"/>
</dbReference>
<dbReference type="SMART" id="SM00060">
    <property type="entry name" value="FN3"/>
    <property type="match status" value="1"/>
</dbReference>
<protein>
    <submittedName>
        <fullName evidence="10">Glucuronoarabinoxylan endo-1,4-beta-xylanase</fullName>
    </submittedName>
</protein>
<dbReference type="SUPFAM" id="SSF49265">
    <property type="entry name" value="Fibronectin type III"/>
    <property type="match status" value="1"/>
</dbReference>
<keyword evidence="6" id="KW-0624">Polysaccharide degradation</keyword>
<dbReference type="InterPro" id="IPR001919">
    <property type="entry name" value="CBD2"/>
</dbReference>
<dbReference type="Gene3D" id="3.20.20.80">
    <property type="entry name" value="Glycosidases"/>
    <property type="match status" value="1"/>
</dbReference>
<dbReference type="Gene3D" id="2.60.40.10">
    <property type="entry name" value="Immunoglobulins"/>
    <property type="match status" value="1"/>
</dbReference>
<dbReference type="SMART" id="SM00637">
    <property type="entry name" value="CBD_II"/>
    <property type="match status" value="1"/>
</dbReference>
<dbReference type="SUPFAM" id="SSF51445">
    <property type="entry name" value="(Trans)glycosidases"/>
    <property type="match status" value="1"/>
</dbReference>
<dbReference type="SUPFAM" id="SSF51011">
    <property type="entry name" value="Glycosyl hydrolase domain"/>
    <property type="match status" value="1"/>
</dbReference>
<evidence type="ECO:0000256" key="3">
    <source>
        <dbReference type="ARBA" id="ARBA00022801"/>
    </source>
</evidence>
<dbReference type="InterPro" id="IPR003961">
    <property type="entry name" value="FN3_dom"/>
</dbReference>
<keyword evidence="2 7" id="KW-0732">Signal</keyword>
<evidence type="ECO:0000259" key="8">
    <source>
        <dbReference type="PROSITE" id="PS50853"/>
    </source>
</evidence>
<dbReference type="GO" id="GO:0004348">
    <property type="term" value="F:glucosylceramidase activity"/>
    <property type="evidence" value="ECO:0007669"/>
    <property type="project" value="InterPro"/>
</dbReference>
<dbReference type="Gene3D" id="2.60.40.1180">
    <property type="entry name" value="Golgi alpha-mannosidase II"/>
    <property type="match status" value="1"/>
</dbReference>
<organism evidence="10 11">
    <name type="scientific">Kitasatospora cineracea</name>
    <dbReference type="NCBI Taxonomy" id="88074"/>
    <lineage>
        <taxon>Bacteria</taxon>
        <taxon>Bacillati</taxon>
        <taxon>Actinomycetota</taxon>
        <taxon>Actinomycetes</taxon>
        <taxon>Kitasatosporales</taxon>
        <taxon>Streptomycetaceae</taxon>
        <taxon>Kitasatospora</taxon>
    </lineage>
</organism>
<feature type="signal peptide" evidence="7">
    <location>
        <begin position="1"/>
        <end position="42"/>
    </location>
</feature>
<evidence type="ECO:0000256" key="4">
    <source>
        <dbReference type="ARBA" id="ARBA00023277"/>
    </source>
</evidence>
<keyword evidence="5" id="KW-0326">Glycosidase</keyword>
<evidence type="ECO:0000256" key="1">
    <source>
        <dbReference type="ARBA" id="ARBA00005382"/>
    </source>
</evidence>
<feature type="domain" description="CBM2" evidence="9">
    <location>
        <begin position="536"/>
        <end position="644"/>
    </location>
</feature>
<evidence type="ECO:0000313" key="11">
    <source>
        <dbReference type="Proteomes" id="UP000266906"/>
    </source>
</evidence>
<dbReference type="Pfam" id="PF00553">
    <property type="entry name" value="CBM_2"/>
    <property type="match status" value="1"/>
</dbReference>
<dbReference type="PROSITE" id="PS51318">
    <property type="entry name" value="TAT"/>
    <property type="match status" value="1"/>
</dbReference>
<feature type="chain" id="PRO_5018231656" evidence="7">
    <location>
        <begin position="43"/>
        <end position="644"/>
    </location>
</feature>
<dbReference type="GO" id="GO:0006665">
    <property type="term" value="P:sphingolipid metabolic process"/>
    <property type="evidence" value="ECO:0007669"/>
    <property type="project" value="InterPro"/>
</dbReference>
<evidence type="ECO:0000256" key="2">
    <source>
        <dbReference type="ARBA" id="ARBA00022729"/>
    </source>
</evidence>
<name>A0A3N4S6U9_9ACTN</name>
<dbReference type="CDD" id="cd00063">
    <property type="entry name" value="FN3"/>
    <property type="match status" value="1"/>
</dbReference>
<dbReference type="InterPro" id="IPR001139">
    <property type="entry name" value="Glyco_hydro_30"/>
</dbReference>
<proteinExistence type="inferred from homology"/>
<reference evidence="10 11" key="1">
    <citation type="submission" date="2018-11" db="EMBL/GenBank/DDBJ databases">
        <title>Sequencing the genomes of 1000 actinobacteria strains.</title>
        <authorList>
            <person name="Klenk H.-P."/>
        </authorList>
    </citation>
    <scope>NUCLEOTIDE SEQUENCE [LARGE SCALE GENOMIC DNA]</scope>
    <source>
        <strain evidence="10 11">DSM 44781</strain>
    </source>
</reference>
<dbReference type="PANTHER" id="PTHR11069:SF38">
    <property type="entry name" value="GLUCURONOXYLANASE XYNC"/>
    <property type="match status" value="1"/>
</dbReference>
<dbReference type="InterPro" id="IPR036116">
    <property type="entry name" value="FN3_sf"/>
</dbReference>
<dbReference type="PROSITE" id="PS51173">
    <property type="entry name" value="CBM2"/>
    <property type="match status" value="1"/>
</dbReference>
<evidence type="ECO:0000313" key="10">
    <source>
        <dbReference type="EMBL" id="RPE36277.1"/>
    </source>
</evidence>
<keyword evidence="11" id="KW-1185">Reference proteome</keyword>
<evidence type="ECO:0000259" key="9">
    <source>
        <dbReference type="PROSITE" id="PS51173"/>
    </source>
</evidence>
<evidence type="ECO:0000256" key="7">
    <source>
        <dbReference type="SAM" id="SignalP"/>
    </source>
</evidence>
<evidence type="ECO:0000256" key="5">
    <source>
        <dbReference type="ARBA" id="ARBA00023295"/>
    </source>
</evidence>
<dbReference type="PROSITE" id="PS50853">
    <property type="entry name" value="FN3"/>
    <property type="match status" value="1"/>
</dbReference>
<comment type="caution">
    <text evidence="10">The sequence shown here is derived from an EMBL/GenBank/DDBJ whole genome shotgun (WGS) entry which is preliminary data.</text>
</comment>
<evidence type="ECO:0000256" key="6">
    <source>
        <dbReference type="ARBA" id="ARBA00023326"/>
    </source>
</evidence>
<dbReference type="Proteomes" id="UP000266906">
    <property type="component" value="Unassembled WGS sequence"/>
</dbReference>